<reference evidence="2 3" key="1">
    <citation type="journal article" date="2020" name="ISME J.">
        <title>Comparative genomics reveals insights into cyanobacterial evolution and habitat adaptation.</title>
        <authorList>
            <person name="Chen M.Y."/>
            <person name="Teng W.K."/>
            <person name="Zhao L."/>
            <person name="Hu C.X."/>
            <person name="Zhou Y.K."/>
            <person name="Han B.P."/>
            <person name="Song L.R."/>
            <person name="Shu W.S."/>
        </authorList>
    </citation>
    <scope>NUCLEOTIDE SEQUENCE [LARGE SCALE GENOMIC DNA]</scope>
    <source>
        <strain evidence="2 3">FACHB-1050</strain>
    </source>
</reference>
<protein>
    <recommendedName>
        <fullName evidence="4">DUF11 domain-containing protein</fullName>
    </recommendedName>
</protein>
<gene>
    <name evidence="2" type="ORF">H6G05_22265</name>
</gene>
<evidence type="ECO:0000313" key="2">
    <source>
        <dbReference type="EMBL" id="MBD2319552.1"/>
    </source>
</evidence>
<dbReference type="RefSeq" id="WP_190581680.1">
    <property type="nucleotide sequence ID" value="NZ_CAWPQU010000051.1"/>
</dbReference>
<accession>A0ABR8CHP5</accession>
<evidence type="ECO:0008006" key="4">
    <source>
        <dbReference type="Google" id="ProtNLM"/>
    </source>
</evidence>
<feature type="chain" id="PRO_5047211470" description="DUF11 domain-containing protein" evidence="1">
    <location>
        <begin position="37"/>
        <end position="514"/>
    </location>
</feature>
<dbReference type="Proteomes" id="UP000618445">
    <property type="component" value="Unassembled WGS sequence"/>
</dbReference>
<dbReference type="InterPro" id="IPR013783">
    <property type="entry name" value="Ig-like_fold"/>
</dbReference>
<proteinExistence type="predicted"/>
<dbReference type="InterPro" id="IPR047589">
    <property type="entry name" value="DUF11_rpt"/>
</dbReference>
<comment type="caution">
    <text evidence="2">The sequence shown here is derived from an EMBL/GenBank/DDBJ whole genome shotgun (WGS) entry which is preliminary data.</text>
</comment>
<keyword evidence="3" id="KW-1185">Reference proteome</keyword>
<dbReference type="Gene3D" id="2.60.40.740">
    <property type="match status" value="1"/>
</dbReference>
<feature type="signal peptide" evidence="1">
    <location>
        <begin position="1"/>
        <end position="36"/>
    </location>
</feature>
<sequence>MKTRNCAIKQNFLRNSLSLTAIFLFGSFQVCESSLAQPAQTTTQIRNTATFSYSYTNPENVISTFTGVSAVLQASAIPIVPPLVDPFGTLTSCDGGLLPDYTGFSVGLYELLNSTGDIGLPVLLTATVPPKTKQAVGISPNFFNANPFVLVNSDQGRFNFLLDVSRGQVDVGREYILAVKPPATSPLAERRVRITITARNGNIVSYTATSLDGEPISATNAATSVNGVINIANAETVGLSLAVAINNLDIATCEAQAIQLLKTGDRAAAEPGDIVVYRLNARNLASTVITNPEIRDDLPLGFQYVDGSVRAELGGNAVNVTVERNGRSLTFRPNVALPIASDNIPLNIVYAAQVTNDAIRGSGINRASISGTRTDNRRIVRTGPVSHLMRIRPGILSDCGTLVGRVFVDKNFDGEQQPGEAGVPNAVIYMDDGNRIVTDANGLYSLSSVLSGSRTLALDLTSVPGYTLAPNLYFIERNSQSRLVRLAPGALGRVNFAVTPAARGISDTKQEGTK</sequence>
<organism evidence="2 3">
    <name type="scientific">Phormidium tenue FACHB-1050</name>
    <dbReference type="NCBI Taxonomy" id="2692857"/>
    <lineage>
        <taxon>Bacteria</taxon>
        <taxon>Bacillati</taxon>
        <taxon>Cyanobacteriota</taxon>
        <taxon>Cyanophyceae</taxon>
        <taxon>Oscillatoriophycideae</taxon>
        <taxon>Oscillatoriales</taxon>
        <taxon>Oscillatoriaceae</taxon>
        <taxon>Phormidium</taxon>
    </lineage>
</organism>
<keyword evidence="1" id="KW-0732">Signal</keyword>
<evidence type="ECO:0000313" key="3">
    <source>
        <dbReference type="Proteomes" id="UP000618445"/>
    </source>
</evidence>
<dbReference type="SUPFAM" id="SSF117074">
    <property type="entry name" value="Hypothetical protein PA1324"/>
    <property type="match status" value="1"/>
</dbReference>
<dbReference type="EMBL" id="JACJQY010000055">
    <property type="protein sequence ID" value="MBD2319552.1"/>
    <property type="molecule type" value="Genomic_DNA"/>
</dbReference>
<dbReference type="Gene3D" id="2.60.40.10">
    <property type="entry name" value="Immunoglobulins"/>
    <property type="match status" value="1"/>
</dbReference>
<evidence type="ECO:0000256" key="1">
    <source>
        <dbReference type="SAM" id="SignalP"/>
    </source>
</evidence>
<dbReference type="NCBIfam" id="TIGR01451">
    <property type="entry name" value="B_ant_repeat"/>
    <property type="match status" value="1"/>
</dbReference>
<name>A0ABR8CHP5_9CYAN</name>